<accession>A0A0C9WQ68</accession>
<reference evidence="1 2" key="1">
    <citation type="submission" date="2014-04" db="EMBL/GenBank/DDBJ databases">
        <authorList>
            <consortium name="DOE Joint Genome Institute"/>
            <person name="Kuo A."/>
            <person name="Kohler A."/>
            <person name="Nagy L.G."/>
            <person name="Floudas D."/>
            <person name="Copeland A."/>
            <person name="Barry K.W."/>
            <person name="Cichocki N."/>
            <person name="Veneault-Fourrey C."/>
            <person name="LaButti K."/>
            <person name="Lindquist E.A."/>
            <person name="Lipzen A."/>
            <person name="Lundell T."/>
            <person name="Morin E."/>
            <person name="Murat C."/>
            <person name="Sun H."/>
            <person name="Tunlid A."/>
            <person name="Henrissat B."/>
            <person name="Grigoriev I.V."/>
            <person name="Hibbett D.S."/>
            <person name="Martin F."/>
            <person name="Nordberg H.P."/>
            <person name="Cantor M.N."/>
            <person name="Hua S.X."/>
        </authorList>
    </citation>
    <scope>NUCLEOTIDE SEQUENCE [LARGE SCALE GENOMIC DNA]</scope>
    <source>
        <strain evidence="1 2">LaAM-08-1</strain>
    </source>
</reference>
<dbReference type="Proteomes" id="UP000054477">
    <property type="component" value="Unassembled WGS sequence"/>
</dbReference>
<name>A0A0C9WQ68_9AGAR</name>
<keyword evidence="2" id="KW-1185">Reference proteome</keyword>
<dbReference type="AlphaFoldDB" id="A0A0C9WQ68"/>
<dbReference type="HOGENOM" id="CLU_2250594_0_0_1"/>
<evidence type="ECO:0000313" key="1">
    <source>
        <dbReference type="EMBL" id="KIK00325.1"/>
    </source>
</evidence>
<proteinExistence type="predicted"/>
<evidence type="ECO:0000313" key="2">
    <source>
        <dbReference type="Proteomes" id="UP000054477"/>
    </source>
</evidence>
<dbReference type="EMBL" id="KN838628">
    <property type="protein sequence ID" value="KIK00325.1"/>
    <property type="molecule type" value="Genomic_DNA"/>
</dbReference>
<reference evidence="2" key="2">
    <citation type="submission" date="2015-01" db="EMBL/GenBank/DDBJ databases">
        <title>Evolutionary Origins and Diversification of the Mycorrhizal Mutualists.</title>
        <authorList>
            <consortium name="DOE Joint Genome Institute"/>
            <consortium name="Mycorrhizal Genomics Consortium"/>
            <person name="Kohler A."/>
            <person name="Kuo A."/>
            <person name="Nagy L.G."/>
            <person name="Floudas D."/>
            <person name="Copeland A."/>
            <person name="Barry K.W."/>
            <person name="Cichocki N."/>
            <person name="Veneault-Fourrey C."/>
            <person name="LaButti K."/>
            <person name="Lindquist E.A."/>
            <person name="Lipzen A."/>
            <person name="Lundell T."/>
            <person name="Morin E."/>
            <person name="Murat C."/>
            <person name="Riley R."/>
            <person name="Ohm R."/>
            <person name="Sun H."/>
            <person name="Tunlid A."/>
            <person name="Henrissat B."/>
            <person name="Grigoriev I.V."/>
            <person name="Hibbett D.S."/>
            <person name="Martin F."/>
        </authorList>
    </citation>
    <scope>NUCLEOTIDE SEQUENCE [LARGE SCALE GENOMIC DNA]</scope>
    <source>
        <strain evidence="2">LaAM-08-1</strain>
    </source>
</reference>
<gene>
    <name evidence="1" type="ORF">K443DRAFT_612357</name>
</gene>
<sequence>MLLSARPKAWVREGVYLCTQYGYFGFSVTGMALANRILDRTQCQFGCNRPTSYKPSSVTGEREVSFAPYVWTASELPVIGSLYWYNRCHSGVQESLRATFFVQI</sequence>
<organism evidence="1 2">
    <name type="scientific">Laccaria amethystina LaAM-08-1</name>
    <dbReference type="NCBI Taxonomy" id="1095629"/>
    <lineage>
        <taxon>Eukaryota</taxon>
        <taxon>Fungi</taxon>
        <taxon>Dikarya</taxon>
        <taxon>Basidiomycota</taxon>
        <taxon>Agaricomycotina</taxon>
        <taxon>Agaricomycetes</taxon>
        <taxon>Agaricomycetidae</taxon>
        <taxon>Agaricales</taxon>
        <taxon>Agaricineae</taxon>
        <taxon>Hydnangiaceae</taxon>
        <taxon>Laccaria</taxon>
    </lineage>
</organism>
<protein>
    <submittedName>
        <fullName evidence="1">Uncharacterized protein</fullName>
    </submittedName>
</protein>